<evidence type="ECO:0000256" key="5">
    <source>
        <dbReference type="SAM" id="MobiDB-lite"/>
    </source>
</evidence>
<proteinExistence type="predicted"/>
<feature type="transmembrane region" description="Helical" evidence="6">
    <location>
        <begin position="372"/>
        <end position="391"/>
    </location>
</feature>
<dbReference type="GO" id="GO:0005886">
    <property type="term" value="C:plasma membrane"/>
    <property type="evidence" value="ECO:0007669"/>
    <property type="project" value="TreeGrafter"/>
</dbReference>
<feature type="compositionally biased region" description="Basic and acidic residues" evidence="5">
    <location>
        <begin position="17"/>
        <end position="27"/>
    </location>
</feature>
<feature type="transmembrane region" description="Helical" evidence="6">
    <location>
        <begin position="169"/>
        <end position="188"/>
    </location>
</feature>
<dbReference type="AlphaFoldDB" id="A0A2J6Q318"/>
<feature type="transmembrane region" description="Helical" evidence="6">
    <location>
        <begin position="304"/>
        <end position="330"/>
    </location>
</feature>
<keyword evidence="3 6" id="KW-1133">Transmembrane helix</keyword>
<evidence type="ECO:0000256" key="4">
    <source>
        <dbReference type="ARBA" id="ARBA00023136"/>
    </source>
</evidence>
<name>A0A2J6Q318_9HELO</name>
<evidence type="ECO:0000256" key="1">
    <source>
        <dbReference type="ARBA" id="ARBA00004141"/>
    </source>
</evidence>
<dbReference type="FunFam" id="1.20.1250.20:FF:000196">
    <property type="entry name" value="MFS toxin efflux pump (AflT)"/>
    <property type="match status" value="1"/>
</dbReference>
<feature type="transmembrane region" description="Helical" evidence="6">
    <location>
        <begin position="200"/>
        <end position="220"/>
    </location>
</feature>
<dbReference type="InterPro" id="IPR036259">
    <property type="entry name" value="MFS_trans_sf"/>
</dbReference>
<feature type="transmembrane region" description="Helical" evidence="6">
    <location>
        <begin position="82"/>
        <end position="101"/>
    </location>
</feature>
<protein>
    <submittedName>
        <fullName evidence="8">Putative aflatoxin efflux pump</fullName>
    </submittedName>
</protein>
<dbReference type="EMBL" id="KZ613484">
    <property type="protein sequence ID" value="PMD20653.1"/>
    <property type="molecule type" value="Genomic_DNA"/>
</dbReference>
<dbReference type="PANTHER" id="PTHR23501">
    <property type="entry name" value="MAJOR FACILITATOR SUPERFAMILY"/>
    <property type="match status" value="1"/>
</dbReference>
<dbReference type="SUPFAM" id="SSF103473">
    <property type="entry name" value="MFS general substrate transporter"/>
    <property type="match status" value="1"/>
</dbReference>
<dbReference type="PANTHER" id="PTHR23501:SF201">
    <property type="entry name" value="MFS AFLATOXIN EFFLUX PUMP"/>
    <property type="match status" value="1"/>
</dbReference>
<feature type="compositionally biased region" description="Polar residues" evidence="5">
    <location>
        <begin position="1"/>
        <end position="11"/>
    </location>
</feature>
<evidence type="ECO:0000256" key="3">
    <source>
        <dbReference type="ARBA" id="ARBA00022989"/>
    </source>
</evidence>
<keyword evidence="2 6" id="KW-0812">Transmembrane</keyword>
<feature type="transmembrane region" description="Helical" evidence="6">
    <location>
        <begin position="403"/>
        <end position="424"/>
    </location>
</feature>
<reference evidence="8 9" key="1">
    <citation type="submission" date="2016-05" db="EMBL/GenBank/DDBJ databases">
        <title>A degradative enzymes factory behind the ericoid mycorrhizal symbiosis.</title>
        <authorList>
            <consortium name="DOE Joint Genome Institute"/>
            <person name="Martino E."/>
            <person name="Morin E."/>
            <person name="Grelet G."/>
            <person name="Kuo A."/>
            <person name="Kohler A."/>
            <person name="Daghino S."/>
            <person name="Barry K."/>
            <person name="Choi C."/>
            <person name="Cichocki N."/>
            <person name="Clum A."/>
            <person name="Copeland A."/>
            <person name="Hainaut M."/>
            <person name="Haridas S."/>
            <person name="Labutti K."/>
            <person name="Lindquist E."/>
            <person name="Lipzen A."/>
            <person name="Khouja H.-R."/>
            <person name="Murat C."/>
            <person name="Ohm R."/>
            <person name="Olson A."/>
            <person name="Spatafora J."/>
            <person name="Veneault-Fourrey C."/>
            <person name="Henrissat B."/>
            <person name="Grigoriev I."/>
            <person name="Martin F."/>
            <person name="Perotto S."/>
        </authorList>
    </citation>
    <scope>NUCLEOTIDE SEQUENCE [LARGE SCALE GENOMIC DNA]</scope>
    <source>
        <strain evidence="8 9">UAMH 7357</strain>
    </source>
</reference>
<comment type="subcellular location">
    <subcellularLocation>
        <location evidence="1">Membrane</location>
        <topology evidence="1">Multi-pass membrane protein</topology>
    </subcellularLocation>
</comment>
<feature type="region of interest" description="Disordered" evidence="5">
    <location>
        <begin position="536"/>
        <end position="558"/>
    </location>
</feature>
<feature type="transmembrane region" description="Helical" evidence="6">
    <location>
        <begin position="113"/>
        <end position="136"/>
    </location>
</feature>
<dbReference type="OrthoDB" id="10021397at2759"/>
<dbReference type="PROSITE" id="PS50850">
    <property type="entry name" value="MFS"/>
    <property type="match status" value="1"/>
</dbReference>
<feature type="transmembrane region" description="Helical" evidence="6">
    <location>
        <begin position="241"/>
        <end position="260"/>
    </location>
</feature>
<evidence type="ECO:0000256" key="6">
    <source>
        <dbReference type="SAM" id="Phobius"/>
    </source>
</evidence>
<feature type="transmembrane region" description="Helical" evidence="6">
    <location>
        <begin position="44"/>
        <end position="70"/>
    </location>
</feature>
<dbReference type="Gene3D" id="1.20.1250.20">
    <property type="entry name" value="MFS general substrate transporter like domains"/>
    <property type="match status" value="2"/>
</dbReference>
<dbReference type="Proteomes" id="UP000235672">
    <property type="component" value="Unassembled WGS sequence"/>
</dbReference>
<feature type="domain" description="Major facilitator superfamily (MFS) profile" evidence="7">
    <location>
        <begin position="47"/>
        <end position="533"/>
    </location>
</feature>
<evidence type="ECO:0000256" key="2">
    <source>
        <dbReference type="ARBA" id="ARBA00022692"/>
    </source>
</evidence>
<dbReference type="InterPro" id="IPR020846">
    <property type="entry name" value="MFS_dom"/>
</dbReference>
<evidence type="ECO:0000313" key="9">
    <source>
        <dbReference type="Proteomes" id="UP000235672"/>
    </source>
</evidence>
<feature type="region of interest" description="Disordered" evidence="5">
    <location>
        <begin position="1"/>
        <end position="27"/>
    </location>
</feature>
<evidence type="ECO:0000313" key="8">
    <source>
        <dbReference type="EMBL" id="PMD20653.1"/>
    </source>
</evidence>
<dbReference type="FunFam" id="1.20.1720.10:FF:000012">
    <property type="entry name" value="MFS toxin efflux pump (AflT)"/>
    <property type="match status" value="1"/>
</dbReference>
<dbReference type="GO" id="GO:0022857">
    <property type="term" value="F:transmembrane transporter activity"/>
    <property type="evidence" value="ECO:0007669"/>
    <property type="project" value="InterPro"/>
</dbReference>
<feature type="transmembrane region" description="Helical" evidence="6">
    <location>
        <begin position="342"/>
        <end position="365"/>
    </location>
</feature>
<sequence>MKPTTDSSGSSCAALDSKADESAHSVDDQYEDAEKNYQPKSLKFWTIIVATYLSLFLVGLDRSIIATAIPKITDEFNSIEDIGWYGSAYMLATACLFPICGRIYRLYSTKWTFITFLVIFEAGSAICGVAPTSIIFILGRAIAGLGSAGLFTGSMMIILPLVPLRKRPVFTSLFGVSNGISSVLGPVLGGTFTDKVTWRWCFYINLPIGAFSILAMLLLLHIPSPKHEKLSAMAQIKNLDPLGIFFFVPSSVCLILALQWGGTTSPWSAPKIIGLIVAFAILFAIFITVEALMTETAMAPGRVVLNRSVAGAMAFMFLISGCLMSIIYYLTIWFQAAKGDTAIHSGVSTIPMVLAMVIMAIPVAIFTQKIGYYVPALLLAPVFCATGAGLLSTLTPSSNHSHWFGYQVLFGFGLGCGFQTSTLVPQTVLKRADVPLGMAMVFFMQQLGGSIFLSVSQNIFANKLVNLLSGVAGLDAEVIVNTGATDLRRVVPASQLRTVVDAYSYSLTRVFVMATTLSVIMTLGALAVEWRSIKAKNSSGEGNSKTKEAKLEDSMGEA</sequence>
<feature type="transmembrane region" description="Helical" evidence="6">
    <location>
        <begin position="436"/>
        <end position="460"/>
    </location>
</feature>
<organism evidence="8 9">
    <name type="scientific">Hyaloscypha hepaticicola</name>
    <dbReference type="NCBI Taxonomy" id="2082293"/>
    <lineage>
        <taxon>Eukaryota</taxon>
        <taxon>Fungi</taxon>
        <taxon>Dikarya</taxon>
        <taxon>Ascomycota</taxon>
        <taxon>Pezizomycotina</taxon>
        <taxon>Leotiomycetes</taxon>
        <taxon>Helotiales</taxon>
        <taxon>Hyaloscyphaceae</taxon>
        <taxon>Hyaloscypha</taxon>
    </lineage>
</organism>
<feature type="compositionally biased region" description="Basic and acidic residues" evidence="5">
    <location>
        <begin position="544"/>
        <end position="558"/>
    </location>
</feature>
<keyword evidence="9" id="KW-1185">Reference proteome</keyword>
<gene>
    <name evidence="8" type="ORF">NA56DRAFT_171398</name>
</gene>
<feature type="transmembrane region" description="Helical" evidence="6">
    <location>
        <begin position="272"/>
        <end position="292"/>
    </location>
</feature>
<accession>A0A2J6Q318</accession>
<feature type="transmembrane region" description="Helical" evidence="6">
    <location>
        <begin position="142"/>
        <end position="162"/>
    </location>
</feature>
<dbReference type="Pfam" id="PF07690">
    <property type="entry name" value="MFS_1"/>
    <property type="match status" value="1"/>
</dbReference>
<evidence type="ECO:0000259" key="7">
    <source>
        <dbReference type="PROSITE" id="PS50850"/>
    </source>
</evidence>
<feature type="transmembrane region" description="Helical" evidence="6">
    <location>
        <begin position="510"/>
        <end position="528"/>
    </location>
</feature>
<dbReference type="CDD" id="cd17502">
    <property type="entry name" value="MFS_Azr1_MDR_like"/>
    <property type="match status" value="1"/>
</dbReference>
<dbReference type="InterPro" id="IPR011701">
    <property type="entry name" value="MFS"/>
</dbReference>
<keyword evidence="4 6" id="KW-0472">Membrane</keyword>